<feature type="domain" description="PKD" evidence="7">
    <location>
        <begin position="306"/>
        <end position="340"/>
    </location>
</feature>
<keyword evidence="3" id="KW-0677">Repeat</keyword>
<dbReference type="OrthoDB" id="7794186at2"/>
<evidence type="ECO:0000313" key="9">
    <source>
        <dbReference type="Proteomes" id="UP000290204"/>
    </source>
</evidence>
<dbReference type="InterPro" id="IPR026341">
    <property type="entry name" value="T9SS_type_B"/>
</dbReference>
<dbReference type="CDD" id="cd00146">
    <property type="entry name" value="PKD"/>
    <property type="match status" value="11"/>
</dbReference>
<dbReference type="PANTHER" id="PTHR46730">
    <property type="entry name" value="POLYCYSTIN-1"/>
    <property type="match status" value="1"/>
</dbReference>
<comment type="caution">
    <text evidence="8">The sequence shown here is derived from an EMBL/GenBank/DDBJ whole genome shotgun (WGS) entry which is preliminary data.</text>
</comment>
<feature type="domain" description="PKD" evidence="7">
    <location>
        <begin position="1015"/>
        <end position="1062"/>
    </location>
</feature>
<feature type="domain" description="PKD" evidence="7">
    <location>
        <begin position="107"/>
        <end position="191"/>
    </location>
</feature>
<feature type="signal peptide" evidence="6">
    <location>
        <begin position="1"/>
        <end position="23"/>
    </location>
</feature>
<dbReference type="Pfam" id="PF18911">
    <property type="entry name" value="PKD_4"/>
    <property type="match status" value="11"/>
</dbReference>
<organism evidence="8 9">
    <name type="scientific">Lacibacter luteus</name>
    <dbReference type="NCBI Taxonomy" id="2508719"/>
    <lineage>
        <taxon>Bacteria</taxon>
        <taxon>Pseudomonadati</taxon>
        <taxon>Bacteroidota</taxon>
        <taxon>Chitinophagia</taxon>
        <taxon>Chitinophagales</taxon>
        <taxon>Chitinophagaceae</taxon>
        <taxon>Lacibacter</taxon>
    </lineage>
</organism>
<feature type="domain" description="PKD" evidence="7">
    <location>
        <begin position="821"/>
        <end position="885"/>
    </location>
</feature>
<evidence type="ECO:0000259" key="7">
    <source>
        <dbReference type="PROSITE" id="PS50093"/>
    </source>
</evidence>
<dbReference type="GO" id="GO:0005261">
    <property type="term" value="F:monoatomic cation channel activity"/>
    <property type="evidence" value="ECO:0007669"/>
    <property type="project" value="TreeGrafter"/>
</dbReference>
<dbReference type="GO" id="GO:0006816">
    <property type="term" value="P:calcium ion transport"/>
    <property type="evidence" value="ECO:0007669"/>
    <property type="project" value="TreeGrafter"/>
</dbReference>
<dbReference type="InterPro" id="IPR022409">
    <property type="entry name" value="PKD/Chitinase_dom"/>
</dbReference>
<accession>A0A4Q1CE90</accession>
<name>A0A4Q1CE90_9BACT</name>
<evidence type="ECO:0000256" key="6">
    <source>
        <dbReference type="SAM" id="SignalP"/>
    </source>
</evidence>
<dbReference type="GO" id="GO:0005886">
    <property type="term" value="C:plasma membrane"/>
    <property type="evidence" value="ECO:0007669"/>
    <property type="project" value="TreeGrafter"/>
</dbReference>
<keyword evidence="5" id="KW-0472">Membrane</keyword>
<gene>
    <name evidence="8" type="ORF">ESA94_18780</name>
</gene>
<feature type="domain" description="PKD" evidence="7">
    <location>
        <begin position="472"/>
        <end position="526"/>
    </location>
</feature>
<dbReference type="SUPFAM" id="SSF49299">
    <property type="entry name" value="PKD domain"/>
    <property type="match status" value="14"/>
</dbReference>
<dbReference type="InterPro" id="IPR000601">
    <property type="entry name" value="PKD_dom"/>
</dbReference>
<feature type="domain" description="PKD" evidence="7">
    <location>
        <begin position="1085"/>
        <end position="1137"/>
    </location>
</feature>
<dbReference type="Proteomes" id="UP000290204">
    <property type="component" value="Unassembled WGS sequence"/>
</dbReference>
<feature type="domain" description="PKD" evidence="7">
    <location>
        <begin position="897"/>
        <end position="977"/>
    </location>
</feature>
<feature type="domain" description="PKD" evidence="7">
    <location>
        <begin position="25"/>
        <end position="103"/>
    </location>
</feature>
<reference evidence="8 9" key="1">
    <citation type="submission" date="2019-01" db="EMBL/GenBank/DDBJ databases">
        <title>Lacibacter sp. strain TTM-7.</title>
        <authorList>
            <person name="Chen W.-M."/>
        </authorList>
    </citation>
    <scope>NUCLEOTIDE SEQUENCE [LARGE SCALE GENOMIC DNA]</scope>
    <source>
        <strain evidence="8 9">TTM-7</strain>
    </source>
</reference>
<feature type="chain" id="PRO_5020526977" evidence="6">
    <location>
        <begin position="24"/>
        <end position="1651"/>
    </location>
</feature>
<dbReference type="Gene3D" id="2.60.40.10">
    <property type="entry name" value="Immunoglobulins"/>
    <property type="match status" value="14"/>
</dbReference>
<evidence type="ECO:0000313" key="8">
    <source>
        <dbReference type="EMBL" id="RXK58060.1"/>
    </source>
</evidence>
<dbReference type="PROSITE" id="PS50093">
    <property type="entry name" value="PKD"/>
    <property type="match status" value="13"/>
</dbReference>
<dbReference type="InterPro" id="IPR013783">
    <property type="entry name" value="Ig-like_fold"/>
</dbReference>
<feature type="domain" description="PKD" evidence="7">
    <location>
        <begin position="386"/>
        <end position="451"/>
    </location>
</feature>
<evidence type="ECO:0000256" key="3">
    <source>
        <dbReference type="ARBA" id="ARBA00022737"/>
    </source>
</evidence>
<comment type="subcellular location">
    <subcellularLocation>
        <location evidence="1">Membrane</location>
        <topology evidence="1">Multi-pass membrane protein</topology>
    </subcellularLocation>
</comment>
<feature type="domain" description="PKD" evidence="7">
    <location>
        <begin position="212"/>
        <end position="276"/>
    </location>
</feature>
<feature type="domain" description="PKD" evidence="7">
    <location>
        <begin position="1172"/>
        <end position="1242"/>
    </location>
</feature>
<evidence type="ECO:0000256" key="4">
    <source>
        <dbReference type="ARBA" id="ARBA00022989"/>
    </source>
</evidence>
<dbReference type="PANTHER" id="PTHR46730:SF1">
    <property type="entry name" value="PLAT DOMAIN-CONTAINING PROTEIN"/>
    <property type="match status" value="1"/>
</dbReference>
<evidence type="ECO:0000256" key="5">
    <source>
        <dbReference type="ARBA" id="ARBA00023136"/>
    </source>
</evidence>
<evidence type="ECO:0000256" key="2">
    <source>
        <dbReference type="ARBA" id="ARBA00022692"/>
    </source>
</evidence>
<keyword evidence="6" id="KW-0732">Signal</keyword>
<dbReference type="NCBIfam" id="TIGR04131">
    <property type="entry name" value="Bac_Flav_CTERM"/>
    <property type="match status" value="1"/>
</dbReference>
<evidence type="ECO:0000256" key="1">
    <source>
        <dbReference type="ARBA" id="ARBA00004141"/>
    </source>
</evidence>
<feature type="domain" description="PKD" evidence="7">
    <location>
        <begin position="643"/>
        <end position="701"/>
    </location>
</feature>
<feature type="domain" description="PKD" evidence="7">
    <location>
        <begin position="1238"/>
        <end position="1303"/>
    </location>
</feature>
<dbReference type="InterPro" id="IPR035986">
    <property type="entry name" value="PKD_dom_sf"/>
</dbReference>
<dbReference type="SMART" id="SM00089">
    <property type="entry name" value="PKD"/>
    <property type="match status" value="15"/>
</dbReference>
<proteinExistence type="predicted"/>
<keyword evidence="4" id="KW-1133">Transmembrane helix</keyword>
<dbReference type="Pfam" id="PF13585">
    <property type="entry name" value="CHU_C"/>
    <property type="match status" value="1"/>
</dbReference>
<keyword evidence="9" id="KW-1185">Reference proteome</keyword>
<dbReference type="EMBL" id="SDHW01000007">
    <property type="protein sequence ID" value="RXK58060.1"/>
    <property type="molecule type" value="Genomic_DNA"/>
</dbReference>
<protein>
    <submittedName>
        <fullName evidence="8">PKD domain-containing protein</fullName>
    </submittedName>
</protein>
<keyword evidence="2" id="KW-0812">Transmembrane</keyword>
<sequence>MSNVLTRIIVTCICLFVSLTLKAQLAADFSITNGQGCVPVKSSFTNLSTGVSANTIYSWDFGNGNFSSLKDPSAVYLTEGTYTVTLTIKDGNQTSAKTKDVKVYKKPQADFTFTTGKGCSPLTVTFNSTSIAGDGSITSYFWDFGDGSTQQTSSASVTHSYQVKQKASVSLTVTNQFGCYSTVVKNDLIEVLDPLVVDFEVDQAILCRISDEVQFTNKSAGPGVLSYLWDFGDGTTSTSKDPKHIFPQKGIYSIKLTVTTSDGCVVIKTKQNLVNVASFKSDFSISSNEICSGNALQITPASTPMPTQTLWQMGDGTVYYNVSYGFSHLYTKKGDYEIKLVNEFGVCKDSVVKTVKVKQGMQLSGFVDSLIDKCGAPARIQFRDTTAGAIKWDWSFEYDYYNPVVNSTAQNPVHSYSRNLTYNVFLRVTNAEGCSNSITKYVSVASALVEIRVLSSSMYPFYSCKPYTIKFATSSSEPIASYKWSFPDGSTSTEATPEFLFAAVGTHRVLLNYTTVSGCTGTVQYNNIQVLPKPVADFVSVQGSDICGNSLTQFRNLSTNMEGYGEWFINGQRTTSIDPYVGKDLYYKFLNEGKYTIRLVATNGYCSDTMTKVDYITVKPPFVRIDGYDTDCGGTGGNIKFLDGSMNATGWRWDFGDGASASYSTFQPSIEHKYTTTGIYYARLTVTNGSCVVTDSIKVTVIIRKTPQLSVNKADLCFEEKLSYSVAGLAASPNGAFNYLIHKIEYEDGTEYTGYNYYYDVNISPITGYLLADHLDPAKNKLRFIMVNKLTNCLDTSNYISYRVRGVRATFEIKTDNRCFNLPVVFNDSSDNASISAIVSREWNFGDGQYQTLTSGGVVTHTYANPGYYYPTLKVKDASGCTSVTNYYSGFVQVNGPKAVFSTSGNNVPLNTTVNFYNNTNTFNAYNTQYIWDFGNGVTSTQHSPTYTFTTAGTYTVKLTARDHSTGCTSQATQIIIVRNFNSNFSFNTSFVGNATCPPVIARFNNTSAGAVKVKWDFGDGTSADNVNYPSHIYTKPGTYIVTLYVYGYNGLTGTYIDSVKVKGVDATLKFNPAETCSSQPVNFNASAKEVTNYLWDFGDGQLTTSADSTAVHLYRRSGIYQPSLLITNADGCTVAAPSTEKIIIDSLSAKISGIPLQACNQVKINFNADVYSVGANGNSNFLKYKWNFGTGNAADTANTANPVFQYNTPGTYIVSLRVTARSGCVKDVTATVVVKPSAKGTVTGPAEICAGDKATFTSTATLTNGVQWSWDFKNGQTAAIQNPSAQTYATAGTYPVTLVVNNQGCLDTAVHTLTVHALPVVQLSPAQPKVCLGNSVQLTASGGTTYQWSPAATLSDPQIASPLATPVVNTTYRVLVNNVYGCKATDSVMVSVVQPINLNATTNYSICEGESVQLVVTGAASYTWIRNIQGLSSVSSANVKATPVATTTYTVVGYDAENCFTDTLAINVIVYPRPIVNAGPDVQAIPGNAIQLNATGSSDIVSWNWNPASFLSCTLCPSPVSKTNKTTTYIVEAKTDKGCIARDSVTIHMLCSGTQLFIPNSFTPNGDGLNDYFSVPANGASFIKLFVIYDRWGNKVFERKNLAVDDPQAKWDGNYNGYPAPVGSFTYALQLVCDATGEQFIRNGSVTIIR</sequence>
<dbReference type="RefSeq" id="WP_129132489.1">
    <property type="nucleotide sequence ID" value="NZ_SDHW01000007.1"/>
</dbReference>